<dbReference type="InterPro" id="IPR046341">
    <property type="entry name" value="SET_dom_sf"/>
</dbReference>
<evidence type="ECO:0000259" key="2">
    <source>
        <dbReference type="PROSITE" id="PS50280"/>
    </source>
</evidence>
<dbReference type="Pfam" id="PF00856">
    <property type="entry name" value="SET"/>
    <property type="match status" value="1"/>
</dbReference>
<dbReference type="Gene3D" id="2.170.270.10">
    <property type="entry name" value="SET domain"/>
    <property type="match status" value="1"/>
</dbReference>
<accession>A0A7S2UEM2</accession>
<dbReference type="InterPro" id="IPR001214">
    <property type="entry name" value="SET_dom"/>
</dbReference>
<dbReference type="EMBL" id="HBHQ01014079">
    <property type="protein sequence ID" value="CAD9817556.1"/>
    <property type="molecule type" value="Transcribed_RNA"/>
</dbReference>
<feature type="domain" description="SET" evidence="2">
    <location>
        <begin position="135"/>
        <end position="296"/>
    </location>
</feature>
<evidence type="ECO:0000313" key="3">
    <source>
        <dbReference type="EMBL" id="CAD9817556.1"/>
    </source>
</evidence>
<organism evidence="3">
    <name type="scientific">Attheya septentrionalis</name>
    <dbReference type="NCBI Taxonomy" id="420275"/>
    <lineage>
        <taxon>Eukaryota</taxon>
        <taxon>Sar</taxon>
        <taxon>Stramenopiles</taxon>
        <taxon>Ochrophyta</taxon>
        <taxon>Bacillariophyta</taxon>
        <taxon>Coscinodiscophyceae</taxon>
        <taxon>Chaetocerotophycidae</taxon>
        <taxon>Chaetocerotales</taxon>
        <taxon>Attheyaceae</taxon>
        <taxon>Attheya</taxon>
    </lineage>
</organism>
<protein>
    <recommendedName>
        <fullName evidence="2">SET domain-containing protein</fullName>
    </recommendedName>
</protein>
<proteinExistence type="predicted"/>
<dbReference type="PROSITE" id="PS50280">
    <property type="entry name" value="SET"/>
    <property type="match status" value="1"/>
</dbReference>
<feature type="compositionally biased region" description="Basic and acidic residues" evidence="1">
    <location>
        <begin position="496"/>
        <end position="520"/>
    </location>
</feature>
<gene>
    <name evidence="3" type="ORF">ASEP1449_LOCUS9388</name>
</gene>
<reference evidence="3" key="1">
    <citation type="submission" date="2021-01" db="EMBL/GenBank/DDBJ databases">
        <authorList>
            <person name="Corre E."/>
            <person name="Pelletier E."/>
            <person name="Niang G."/>
            <person name="Scheremetjew M."/>
            <person name="Finn R."/>
            <person name="Kale V."/>
            <person name="Holt S."/>
            <person name="Cochrane G."/>
            <person name="Meng A."/>
            <person name="Brown T."/>
            <person name="Cohen L."/>
        </authorList>
    </citation>
    <scope>NUCLEOTIDE SEQUENCE</scope>
    <source>
        <strain evidence="3">CCMP2084</strain>
    </source>
</reference>
<sequence>MDIEPGMEILLDFGDHTDPWLYDPPHPETEDEETQGPLHLMDYKKLDQVVENMFQFFDKYKEELTPDAKTAMYDFLVKDVLEAAAGHKAEFVKKALPKDADDLHLVKKAGGTLLYNVPDLKRDLSWLRENGQCMDGLEAKPSTIPEAGRGAFATHDFSKDEFVAPMPLLQIADREILNMRNLVVDKENYVLGYVNETVVTHQLLLNYCFGHPNSTVLLFPLSSVTNFINHASGDKANVKIIWSKAPWLQQEEVDKWKQGNPLYTFDVRLHQSIGLGFDVIATRNIAQGDEIFIDYGDDWVQAWEDHVQQWRTKYKDLEEWPARAVDINANFVDKPFDTPEDKPTYPDHVQTFCYLEEMQVPMGQPRRRTILDKETGKEQEVDIYLYKKETVAAWEGDQLRPCQVLERKETKDAFFYNYTVLVMDAMDVEGKHVSIEVPHKSIRFYDRSFLSDQSDKSIPSFRYPMRIPDPLLPEAWKNLETKADFIKKMNTHFTKKEMDKDDVEDKNHTNDVKDKNHTDNNDDDSEDD</sequence>
<feature type="region of interest" description="Disordered" evidence="1">
    <location>
        <begin position="496"/>
        <end position="528"/>
    </location>
</feature>
<dbReference type="AlphaFoldDB" id="A0A7S2UEM2"/>
<dbReference type="SUPFAM" id="SSF82199">
    <property type="entry name" value="SET domain"/>
    <property type="match status" value="1"/>
</dbReference>
<evidence type="ECO:0000256" key="1">
    <source>
        <dbReference type="SAM" id="MobiDB-lite"/>
    </source>
</evidence>
<name>A0A7S2UEM2_9STRA</name>